<evidence type="ECO:0000313" key="1">
    <source>
        <dbReference type="EMBL" id="GAA4388889.1"/>
    </source>
</evidence>
<organism evidence="1 2">
    <name type="scientific">Hymenobacter koreensis</name>
    <dbReference type="NCBI Taxonomy" id="1084523"/>
    <lineage>
        <taxon>Bacteria</taxon>
        <taxon>Pseudomonadati</taxon>
        <taxon>Bacteroidota</taxon>
        <taxon>Cytophagia</taxon>
        <taxon>Cytophagales</taxon>
        <taxon>Hymenobacteraceae</taxon>
        <taxon>Hymenobacter</taxon>
    </lineage>
</organism>
<comment type="caution">
    <text evidence="1">The sequence shown here is derived from an EMBL/GenBank/DDBJ whole genome shotgun (WGS) entry which is preliminary data.</text>
</comment>
<gene>
    <name evidence="1" type="ORF">GCM10023186_35810</name>
</gene>
<sequence>MTAANCYLAPMKDDELQFLQEQLEATELLPCVTCRQQTLHVHLEVLERYVHATELLMECTACGTRRAWMQLETPQ</sequence>
<proteinExistence type="predicted"/>
<evidence type="ECO:0000313" key="2">
    <source>
        <dbReference type="Proteomes" id="UP001500454"/>
    </source>
</evidence>
<keyword evidence="2" id="KW-1185">Reference proteome</keyword>
<accession>A0ABP8JD05</accession>
<dbReference type="Proteomes" id="UP001500454">
    <property type="component" value="Unassembled WGS sequence"/>
</dbReference>
<protein>
    <submittedName>
        <fullName evidence="1">Uncharacterized protein</fullName>
    </submittedName>
</protein>
<dbReference type="EMBL" id="BAABHA010000011">
    <property type="protein sequence ID" value="GAA4388889.1"/>
    <property type="molecule type" value="Genomic_DNA"/>
</dbReference>
<name>A0ABP8JD05_9BACT</name>
<reference evidence="2" key="1">
    <citation type="journal article" date="2019" name="Int. J. Syst. Evol. Microbiol.">
        <title>The Global Catalogue of Microorganisms (GCM) 10K type strain sequencing project: providing services to taxonomists for standard genome sequencing and annotation.</title>
        <authorList>
            <consortium name="The Broad Institute Genomics Platform"/>
            <consortium name="The Broad Institute Genome Sequencing Center for Infectious Disease"/>
            <person name="Wu L."/>
            <person name="Ma J."/>
        </authorList>
    </citation>
    <scope>NUCLEOTIDE SEQUENCE [LARGE SCALE GENOMIC DNA]</scope>
    <source>
        <strain evidence="2">JCM 17924</strain>
    </source>
</reference>
<dbReference type="RefSeq" id="WP_345226577.1">
    <property type="nucleotide sequence ID" value="NZ_BAABHA010000011.1"/>
</dbReference>